<dbReference type="EMBL" id="JABTTY010000001">
    <property type="protein sequence ID" value="MBE7525283.1"/>
    <property type="molecule type" value="Genomic_DNA"/>
</dbReference>
<comment type="caution">
    <text evidence="1">The sequence shown here is derived from an EMBL/GenBank/DDBJ whole genome shotgun (WGS) entry which is preliminary data.</text>
</comment>
<protein>
    <submittedName>
        <fullName evidence="1">Uncharacterized protein</fullName>
    </submittedName>
</protein>
<gene>
    <name evidence="1" type="ORF">HS096_02760</name>
</gene>
<accession>A0A928TWY7</accession>
<proteinExistence type="predicted"/>
<sequence>MNEMKLAPEISGTVQKSLSETAQENVKSAVTNALEQPSVHEASKARLRTRIQEIQRAHPDLIFPMREEELEGFVRAFQHNCINGSCLPEDVDAMILDNLSLLKRAHERRRSKARAA</sequence>
<evidence type="ECO:0000313" key="2">
    <source>
        <dbReference type="Proteomes" id="UP000710385"/>
    </source>
</evidence>
<name>A0A928TWY7_UNCKA</name>
<dbReference type="Proteomes" id="UP000710385">
    <property type="component" value="Unassembled WGS sequence"/>
</dbReference>
<reference evidence="1" key="1">
    <citation type="submission" date="2020-05" db="EMBL/GenBank/DDBJ databases">
        <title>High-Quality Genomes of Partial-Nitritation/Anammox System by Hierarchical Clustering Based Hybrid Assembly.</title>
        <authorList>
            <person name="Liu L."/>
            <person name="Wang Y."/>
            <person name="Che Y."/>
            <person name="Chen Y."/>
            <person name="Xia Y."/>
            <person name="Luo R."/>
            <person name="Cheng S.H."/>
            <person name="Zheng C."/>
            <person name="Zhang T."/>
        </authorList>
    </citation>
    <scope>NUCLEOTIDE SEQUENCE</scope>
    <source>
        <strain evidence="1">H1_PAT1</strain>
    </source>
</reference>
<dbReference type="AlphaFoldDB" id="A0A928TWY7"/>
<organism evidence="1 2">
    <name type="scientific">candidate division WWE3 bacterium</name>
    <dbReference type="NCBI Taxonomy" id="2053526"/>
    <lineage>
        <taxon>Bacteria</taxon>
        <taxon>Katanobacteria</taxon>
    </lineage>
</organism>
<evidence type="ECO:0000313" key="1">
    <source>
        <dbReference type="EMBL" id="MBE7525283.1"/>
    </source>
</evidence>